<feature type="domain" description="Outer membrane protein assembly factor BamE" evidence="6">
    <location>
        <begin position="28"/>
        <end position="104"/>
    </location>
</feature>
<keyword evidence="8" id="KW-1185">Reference proteome</keyword>
<sequence>MPILRPVLCLVAGALALGACTSEQTVRGFVLDMEQVEAIKPGVTTRDEVSRMLGFPSSTSTFTEAGDAWYYISRRTERFAFLEPKVIDQKVVVVSFNGSDTVSEVKQFGMEDRREIELVERETVTHGKQLGILEQLVGNFGRFNNANSGNSAGPPRGPQPPGG</sequence>
<dbReference type="GO" id="GO:0051205">
    <property type="term" value="P:protein insertion into membrane"/>
    <property type="evidence" value="ECO:0007669"/>
    <property type="project" value="TreeGrafter"/>
</dbReference>
<dbReference type="InterPro" id="IPR037873">
    <property type="entry name" value="BamE-like"/>
</dbReference>
<evidence type="ECO:0000313" key="8">
    <source>
        <dbReference type="Proteomes" id="UP000193200"/>
    </source>
</evidence>
<dbReference type="Pfam" id="PF04355">
    <property type="entry name" value="BamE"/>
    <property type="match status" value="1"/>
</dbReference>
<evidence type="ECO:0000256" key="1">
    <source>
        <dbReference type="ARBA" id="ARBA00022729"/>
    </source>
</evidence>
<keyword evidence="3" id="KW-0998">Cell outer membrane</keyword>
<reference evidence="7 8" key="1">
    <citation type="submission" date="2017-03" db="EMBL/GenBank/DDBJ databases">
        <authorList>
            <person name="Afonso C.L."/>
            <person name="Miller P.J."/>
            <person name="Scott M.A."/>
            <person name="Spackman E."/>
            <person name="Goraichik I."/>
            <person name="Dimitrov K.M."/>
            <person name="Suarez D.L."/>
            <person name="Swayne D.E."/>
        </authorList>
    </citation>
    <scope>NUCLEOTIDE SEQUENCE [LARGE SCALE GENOMIC DNA]</scope>
    <source>
        <strain evidence="7 8">CECT 7691</strain>
    </source>
</reference>
<protein>
    <submittedName>
        <fullName evidence="7">Outer membrane protein assembly factor BamE</fullName>
    </submittedName>
</protein>
<proteinExistence type="predicted"/>
<evidence type="ECO:0000313" key="7">
    <source>
        <dbReference type="EMBL" id="SLN45055.1"/>
    </source>
</evidence>
<evidence type="ECO:0000259" key="6">
    <source>
        <dbReference type="Pfam" id="PF04355"/>
    </source>
</evidence>
<evidence type="ECO:0000256" key="5">
    <source>
        <dbReference type="SAM" id="SignalP"/>
    </source>
</evidence>
<dbReference type="EMBL" id="FWFR01000001">
    <property type="protein sequence ID" value="SLN45055.1"/>
    <property type="molecule type" value="Genomic_DNA"/>
</dbReference>
<dbReference type="PANTHER" id="PTHR37482">
    <property type="entry name" value="OUTER MEMBRANE PROTEIN ASSEMBLY FACTOR BAME"/>
    <property type="match status" value="1"/>
</dbReference>
<dbReference type="InterPro" id="IPR007450">
    <property type="entry name" value="BamE_dom"/>
</dbReference>
<organism evidence="7 8">
    <name type="scientific">Oceanibacterium hippocampi</name>
    <dbReference type="NCBI Taxonomy" id="745714"/>
    <lineage>
        <taxon>Bacteria</taxon>
        <taxon>Pseudomonadati</taxon>
        <taxon>Pseudomonadota</taxon>
        <taxon>Alphaproteobacteria</taxon>
        <taxon>Sneathiellales</taxon>
        <taxon>Sneathiellaceae</taxon>
        <taxon>Oceanibacterium</taxon>
    </lineage>
</organism>
<gene>
    <name evidence="7" type="primary">bamE</name>
    <name evidence="7" type="ORF">OCH7691_01922</name>
</gene>
<feature type="chain" id="PRO_5012893146" evidence="5">
    <location>
        <begin position="22"/>
        <end position="163"/>
    </location>
</feature>
<dbReference type="GO" id="GO:0030674">
    <property type="term" value="F:protein-macromolecule adaptor activity"/>
    <property type="evidence" value="ECO:0007669"/>
    <property type="project" value="TreeGrafter"/>
</dbReference>
<name>A0A1Y5STU8_9PROT</name>
<keyword evidence="2" id="KW-0472">Membrane</keyword>
<evidence type="ECO:0000256" key="3">
    <source>
        <dbReference type="ARBA" id="ARBA00023237"/>
    </source>
</evidence>
<dbReference type="InParanoid" id="A0A1Y5STU8"/>
<feature type="region of interest" description="Disordered" evidence="4">
    <location>
        <begin position="144"/>
        <end position="163"/>
    </location>
</feature>
<dbReference type="PROSITE" id="PS51257">
    <property type="entry name" value="PROKAR_LIPOPROTEIN"/>
    <property type="match status" value="1"/>
</dbReference>
<keyword evidence="1 5" id="KW-0732">Signal</keyword>
<dbReference type="PANTHER" id="PTHR37482:SF1">
    <property type="entry name" value="OUTER MEMBRANE PROTEIN ASSEMBLY FACTOR BAME"/>
    <property type="match status" value="1"/>
</dbReference>
<dbReference type="RefSeq" id="WP_085883142.1">
    <property type="nucleotide sequence ID" value="NZ_FWFR01000001.1"/>
</dbReference>
<dbReference type="Proteomes" id="UP000193200">
    <property type="component" value="Unassembled WGS sequence"/>
</dbReference>
<dbReference type="GO" id="GO:0043165">
    <property type="term" value="P:Gram-negative-bacterium-type cell outer membrane assembly"/>
    <property type="evidence" value="ECO:0007669"/>
    <property type="project" value="TreeGrafter"/>
</dbReference>
<evidence type="ECO:0000256" key="4">
    <source>
        <dbReference type="SAM" id="MobiDB-lite"/>
    </source>
</evidence>
<accession>A0A1Y5STU8</accession>
<dbReference type="Gene3D" id="3.30.1450.10">
    <property type="match status" value="1"/>
</dbReference>
<evidence type="ECO:0000256" key="2">
    <source>
        <dbReference type="ARBA" id="ARBA00023136"/>
    </source>
</evidence>
<dbReference type="OrthoDB" id="9808313at2"/>
<dbReference type="AlphaFoldDB" id="A0A1Y5STU8"/>
<feature type="signal peptide" evidence="5">
    <location>
        <begin position="1"/>
        <end position="21"/>
    </location>
</feature>
<dbReference type="GO" id="GO:1990063">
    <property type="term" value="C:Bam protein complex"/>
    <property type="evidence" value="ECO:0007669"/>
    <property type="project" value="TreeGrafter"/>
</dbReference>
<dbReference type="InterPro" id="IPR026592">
    <property type="entry name" value="BamE"/>
</dbReference>